<dbReference type="AlphaFoldDB" id="A0A7J5DKL3"/>
<reference evidence="1 2" key="1">
    <citation type="submission" date="2019-09" db="EMBL/GenBank/DDBJ databases">
        <title>Isolation and identification of active actinomycetes.</title>
        <authorList>
            <person name="Yu Z."/>
            <person name="Han C."/>
            <person name="Yu B."/>
        </authorList>
    </citation>
    <scope>NUCLEOTIDE SEQUENCE [LARGE SCALE GENOMIC DNA]</scope>
    <source>
        <strain evidence="1 2">NEAU-H2</strain>
    </source>
</reference>
<name>A0A7J5DKL3_9ACTN</name>
<evidence type="ECO:0000313" key="1">
    <source>
        <dbReference type="EMBL" id="KAB1989154.1"/>
    </source>
</evidence>
<dbReference type="EMBL" id="WBKG01000005">
    <property type="protein sequence ID" value="KAB1989154.1"/>
    <property type="molecule type" value="Genomic_DNA"/>
</dbReference>
<sequence length="137" mass="14867">MSLAENAAALGGKLWSAHGHAHYYFPQHALNWFAGISYQADGDPCYRGRRITPIQARRLRTALWKVAVSAEPEQRGRVLIASDSCRGAHRAKLIRSPLATAAQMRETAQGQAALLLSGDAGIPAEIAEWPCDVKSAF</sequence>
<proteinExistence type="predicted"/>
<dbReference type="Proteomes" id="UP000442990">
    <property type="component" value="Unassembled WGS sequence"/>
</dbReference>
<comment type="caution">
    <text evidence="1">The sequence shown here is derived from an EMBL/GenBank/DDBJ whole genome shotgun (WGS) entry which is preliminary data.</text>
</comment>
<keyword evidence="2" id="KW-1185">Reference proteome</keyword>
<dbReference type="RefSeq" id="WP_151468703.1">
    <property type="nucleotide sequence ID" value="NZ_WBKG01000005.1"/>
</dbReference>
<evidence type="ECO:0000313" key="2">
    <source>
        <dbReference type="Proteomes" id="UP000442990"/>
    </source>
</evidence>
<accession>A0A7J5DKL3</accession>
<gene>
    <name evidence="1" type="ORF">F8144_08910</name>
</gene>
<organism evidence="1 2">
    <name type="scientific">Streptomyces triticiradicis</name>
    <dbReference type="NCBI Taxonomy" id="2651189"/>
    <lineage>
        <taxon>Bacteria</taxon>
        <taxon>Bacillati</taxon>
        <taxon>Actinomycetota</taxon>
        <taxon>Actinomycetes</taxon>
        <taxon>Kitasatosporales</taxon>
        <taxon>Streptomycetaceae</taxon>
        <taxon>Streptomyces</taxon>
    </lineage>
</organism>
<protein>
    <submittedName>
        <fullName evidence="1">Uncharacterized protein</fullName>
    </submittedName>
</protein>